<dbReference type="InterPro" id="IPR050748">
    <property type="entry name" value="Glycosyltrans_8_dom-fam"/>
</dbReference>
<gene>
    <name evidence="4" type="ORF">MWH26_02705</name>
</gene>
<evidence type="ECO:0000313" key="5">
    <source>
        <dbReference type="Proteomes" id="UP000829647"/>
    </source>
</evidence>
<dbReference type="Pfam" id="PF01501">
    <property type="entry name" value="Glyco_transf_8"/>
    <property type="match status" value="1"/>
</dbReference>
<evidence type="ECO:0000256" key="1">
    <source>
        <dbReference type="ARBA" id="ARBA00022676"/>
    </source>
</evidence>
<keyword evidence="5" id="KW-1185">Reference proteome</keyword>
<evidence type="ECO:0000256" key="2">
    <source>
        <dbReference type="ARBA" id="ARBA00022679"/>
    </source>
</evidence>
<protein>
    <submittedName>
        <fullName evidence="4">Glycosyltransferase family 8 protein</fullName>
    </submittedName>
</protein>
<dbReference type="EMBL" id="CP095848">
    <property type="protein sequence ID" value="UPL49832.1"/>
    <property type="molecule type" value="Genomic_DNA"/>
</dbReference>
<keyword evidence="1" id="KW-0328">Glycosyltransferase</keyword>
<evidence type="ECO:0000313" key="4">
    <source>
        <dbReference type="EMBL" id="UPL49832.1"/>
    </source>
</evidence>
<keyword evidence="2" id="KW-0808">Transferase</keyword>
<dbReference type="InterPro" id="IPR029044">
    <property type="entry name" value="Nucleotide-diphossugar_trans"/>
</dbReference>
<dbReference type="SUPFAM" id="SSF53448">
    <property type="entry name" value="Nucleotide-diphospho-sugar transferases"/>
    <property type="match status" value="1"/>
</dbReference>
<dbReference type="InterPro" id="IPR002495">
    <property type="entry name" value="Glyco_trans_8"/>
</dbReference>
<accession>A0ABY4JDG8</accession>
<dbReference type="PANTHER" id="PTHR13778:SF47">
    <property type="entry name" value="LIPOPOLYSACCHARIDE 1,3-GALACTOSYLTRANSFERASE"/>
    <property type="match status" value="1"/>
</dbReference>
<sequence length="328" mass="38383">MSTSSTVIHIAIAFDEVYVNPVFVLLTSIFLNNRDCQVQVHAIATDVPQAAKTRMVEYARQQGGDMHFYVISPEVTQGFPVPGPDEPEAYITMAAYYRLFFPRLVPQDIKHLLYLDIDMLVVGSLAEMYQADLGDTAVGAVMEAEVPLRSEIGMRSLEDYFNSGMLLMNLPPWRAQRISERAIEVIVRTPKDVLQYHDQDALNVVFQGRWHRLDCRYNLMKAYIPHDLAKRDYRRFLADKVIIHYNGRNKPWHRACINRLRFLYPYYLRRSPVARFGQYMSKPPTREALKQLFHSRIMETYFNYPEVGQLWRRVKRRRTRDNNTGLVN</sequence>
<organism evidence="4 5">
    <name type="scientific">Hymenobacter sublimis</name>
    <dbReference type="NCBI Taxonomy" id="2933777"/>
    <lineage>
        <taxon>Bacteria</taxon>
        <taxon>Pseudomonadati</taxon>
        <taxon>Bacteroidota</taxon>
        <taxon>Cytophagia</taxon>
        <taxon>Cytophagales</taxon>
        <taxon>Hymenobacteraceae</taxon>
        <taxon>Hymenobacter</taxon>
    </lineage>
</organism>
<keyword evidence="3" id="KW-0479">Metal-binding</keyword>
<dbReference type="RefSeq" id="WP_247975942.1">
    <property type="nucleotide sequence ID" value="NZ_CP095848.1"/>
</dbReference>
<proteinExistence type="predicted"/>
<dbReference type="Proteomes" id="UP000829647">
    <property type="component" value="Chromosome"/>
</dbReference>
<dbReference type="Gene3D" id="3.90.550.10">
    <property type="entry name" value="Spore Coat Polysaccharide Biosynthesis Protein SpsA, Chain A"/>
    <property type="match status" value="1"/>
</dbReference>
<dbReference type="PANTHER" id="PTHR13778">
    <property type="entry name" value="GLYCOSYLTRANSFERASE 8 DOMAIN-CONTAINING PROTEIN"/>
    <property type="match status" value="1"/>
</dbReference>
<dbReference type="CDD" id="cd04194">
    <property type="entry name" value="GT8_A4GalT_like"/>
    <property type="match status" value="1"/>
</dbReference>
<evidence type="ECO:0000256" key="3">
    <source>
        <dbReference type="ARBA" id="ARBA00022723"/>
    </source>
</evidence>
<name>A0ABY4JDG8_9BACT</name>
<reference evidence="4 5" key="1">
    <citation type="submission" date="2022-04" db="EMBL/GenBank/DDBJ databases">
        <title>Hymenobacter sp. isolated from the air.</title>
        <authorList>
            <person name="Won M."/>
            <person name="Lee C.-M."/>
            <person name="Woen H.-Y."/>
            <person name="Kwon S.-W."/>
        </authorList>
    </citation>
    <scope>NUCLEOTIDE SEQUENCE [LARGE SCALE GENOMIC DNA]</scope>
    <source>
        <strain evidence="5">5516 S-25</strain>
    </source>
</reference>